<dbReference type="GO" id="GO:0042026">
    <property type="term" value="P:protein refolding"/>
    <property type="evidence" value="ECO:0007669"/>
    <property type="project" value="TreeGrafter"/>
</dbReference>
<evidence type="ECO:0000256" key="1">
    <source>
        <dbReference type="PROSITE-ProRule" id="PRU00285"/>
    </source>
</evidence>
<dbReference type="InterPro" id="IPR008978">
    <property type="entry name" value="HSP20-like_chaperone"/>
</dbReference>
<dbReference type="EMBL" id="JAPWDV010000003">
    <property type="protein sequence ID" value="KAJ6218547.1"/>
    <property type="molecule type" value="Genomic_DNA"/>
</dbReference>
<dbReference type="CDD" id="cd06526">
    <property type="entry name" value="metazoan_ACD"/>
    <property type="match status" value="1"/>
</dbReference>
<keyword evidence="5" id="KW-1185">Reference proteome</keyword>
<evidence type="ECO:0000259" key="3">
    <source>
        <dbReference type="PROSITE" id="PS01031"/>
    </source>
</evidence>
<sequence>MMNIEFPNVFFDIFDIVADPTNTNGPRRCRPNRGRSFRGLNRKNLRNTNDFWKYVNEQAKNFADGMKNETPLTTNIEKVDFTVTVKMDSFEPDEVAVKMENKYLIIHGKHEGKEVDGESESYEYTKKVIVPDNVVIEKMKCTMDENGNMVVVAPYKKPEKKVSDAHTIPIEIVKKQTETTKVGDQTEDMKLD</sequence>
<proteinExistence type="inferred from homology"/>
<comment type="similarity">
    <text evidence="1 2">Belongs to the small heat shock protein (HSP20) family.</text>
</comment>
<accession>A0A9Q0M5T1</accession>
<organism evidence="4 5">
    <name type="scientific">Blomia tropicalis</name>
    <name type="common">Mite</name>
    <dbReference type="NCBI Taxonomy" id="40697"/>
    <lineage>
        <taxon>Eukaryota</taxon>
        <taxon>Metazoa</taxon>
        <taxon>Ecdysozoa</taxon>
        <taxon>Arthropoda</taxon>
        <taxon>Chelicerata</taxon>
        <taxon>Arachnida</taxon>
        <taxon>Acari</taxon>
        <taxon>Acariformes</taxon>
        <taxon>Sarcoptiformes</taxon>
        <taxon>Astigmata</taxon>
        <taxon>Glycyphagoidea</taxon>
        <taxon>Echimyopodidae</taxon>
        <taxon>Blomia</taxon>
    </lineage>
</organism>
<evidence type="ECO:0000256" key="2">
    <source>
        <dbReference type="RuleBase" id="RU003616"/>
    </source>
</evidence>
<dbReference type="GO" id="GO:0009408">
    <property type="term" value="P:response to heat"/>
    <property type="evidence" value="ECO:0007669"/>
    <property type="project" value="TreeGrafter"/>
</dbReference>
<evidence type="ECO:0000313" key="5">
    <source>
        <dbReference type="Proteomes" id="UP001142055"/>
    </source>
</evidence>
<dbReference type="GO" id="GO:0005737">
    <property type="term" value="C:cytoplasm"/>
    <property type="evidence" value="ECO:0007669"/>
    <property type="project" value="TreeGrafter"/>
</dbReference>
<dbReference type="PROSITE" id="PS01031">
    <property type="entry name" value="SHSP"/>
    <property type="match status" value="1"/>
</dbReference>
<dbReference type="AlphaFoldDB" id="A0A9Q0M5T1"/>
<dbReference type="GO" id="GO:0005634">
    <property type="term" value="C:nucleus"/>
    <property type="evidence" value="ECO:0007669"/>
    <property type="project" value="TreeGrafter"/>
</dbReference>
<dbReference type="InterPro" id="IPR002068">
    <property type="entry name" value="A-crystallin/Hsp20_dom"/>
</dbReference>
<name>A0A9Q0M5T1_BLOTA</name>
<dbReference type="GO" id="GO:0051082">
    <property type="term" value="F:unfolded protein binding"/>
    <property type="evidence" value="ECO:0007669"/>
    <property type="project" value="TreeGrafter"/>
</dbReference>
<dbReference type="PANTHER" id="PTHR45640:SF26">
    <property type="entry name" value="RE23625P"/>
    <property type="match status" value="1"/>
</dbReference>
<dbReference type="Proteomes" id="UP001142055">
    <property type="component" value="Chromosome 3"/>
</dbReference>
<dbReference type="PANTHER" id="PTHR45640">
    <property type="entry name" value="HEAT SHOCK PROTEIN HSP-12.2-RELATED"/>
    <property type="match status" value="1"/>
</dbReference>
<dbReference type="SUPFAM" id="SSF49764">
    <property type="entry name" value="HSP20-like chaperones"/>
    <property type="match status" value="1"/>
</dbReference>
<gene>
    <name evidence="4" type="ORF">RDWZM_009704</name>
</gene>
<evidence type="ECO:0000313" key="4">
    <source>
        <dbReference type="EMBL" id="KAJ6218547.1"/>
    </source>
</evidence>
<dbReference type="Pfam" id="PF00011">
    <property type="entry name" value="HSP20"/>
    <property type="match status" value="1"/>
</dbReference>
<feature type="domain" description="SHSP" evidence="3">
    <location>
        <begin position="63"/>
        <end position="171"/>
    </location>
</feature>
<dbReference type="OrthoDB" id="6501243at2759"/>
<dbReference type="InterPro" id="IPR001436">
    <property type="entry name" value="Alpha-crystallin/sHSP_animal"/>
</dbReference>
<reference evidence="4" key="1">
    <citation type="submission" date="2022-12" db="EMBL/GenBank/DDBJ databases">
        <title>Genome assemblies of Blomia tropicalis.</title>
        <authorList>
            <person name="Cui Y."/>
        </authorList>
    </citation>
    <scope>NUCLEOTIDE SEQUENCE</scope>
    <source>
        <tissue evidence="4">Adult mites</tissue>
    </source>
</reference>
<protein>
    <recommendedName>
        <fullName evidence="3">SHSP domain-containing protein</fullName>
    </recommendedName>
</protein>
<comment type="caution">
    <text evidence="4">The sequence shown here is derived from an EMBL/GenBank/DDBJ whole genome shotgun (WGS) entry which is preliminary data.</text>
</comment>
<dbReference type="Gene3D" id="2.60.40.790">
    <property type="match status" value="1"/>
</dbReference>